<dbReference type="HOGENOM" id="CLU_114054_0_0_7"/>
<dbReference type="AlphaFoldDB" id="E4U0P4"/>
<dbReference type="Pfam" id="PF13177">
    <property type="entry name" value="DNA_pol3_delta2"/>
    <property type="match status" value="1"/>
</dbReference>
<dbReference type="SUPFAM" id="SSF52540">
    <property type="entry name" value="P-loop containing nucleoside triphosphate hydrolases"/>
    <property type="match status" value="1"/>
</dbReference>
<dbReference type="STRING" id="709032.Sulku_0604"/>
<organism evidence="1 2">
    <name type="scientific">Sulfuricurvum kujiense (strain ATCC BAA-921 / DSM 16994 / JCM 11577 / YK-1)</name>
    <dbReference type="NCBI Taxonomy" id="709032"/>
    <lineage>
        <taxon>Bacteria</taxon>
        <taxon>Pseudomonadati</taxon>
        <taxon>Campylobacterota</taxon>
        <taxon>Epsilonproteobacteria</taxon>
        <taxon>Campylobacterales</taxon>
        <taxon>Sulfurimonadaceae</taxon>
        <taxon>Sulfuricurvum</taxon>
    </lineage>
</organism>
<evidence type="ECO:0000313" key="2">
    <source>
        <dbReference type="Proteomes" id="UP000008721"/>
    </source>
</evidence>
<dbReference type="OrthoDB" id="9811073at2"/>
<dbReference type="KEGG" id="sku:Sulku_0604"/>
<name>E4U0P4_SULKY</name>
<accession>E4U0P4</accession>
<keyword evidence="2" id="KW-1185">Reference proteome</keyword>
<dbReference type="Proteomes" id="UP000008721">
    <property type="component" value="Chromosome"/>
</dbReference>
<evidence type="ECO:0000313" key="1">
    <source>
        <dbReference type="EMBL" id="ADR33270.1"/>
    </source>
</evidence>
<dbReference type="RefSeq" id="WP_013459467.1">
    <property type="nucleotide sequence ID" value="NC_014762.1"/>
</dbReference>
<dbReference type="EMBL" id="CP002355">
    <property type="protein sequence ID" value="ADR33270.1"/>
    <property type="molecule type" value="Genomic_DNA"/>
</dbReference>
<dbReference type="NCBIfam" id="NF006296">
    <property type="entry name" value="PRK08485.1"/>
    <property type="match status" value="1"/>
</dbReference>
<gene>
    <name evidence="1" type="ordered locus">Sulku_0604</name>
</gene>
<sequence length="207" mass="23983">MFENERGGILITHEMEERVREIEESRHPLRCVTFMRDDFKIEDAKEVICEAYKSEENTKTLILGAKSFTVPAQNALLKILEEPPRNIVFILLAPNKSTFLPTVRSRLSLKQEHTERLYETLPVTLKSLDLAGLFAFVKENDRLKKHEAKALIEQLMHQAIHLENLPLSASQLEGFDKALRLIELNSRFQSVLVMVLMNFIREVKRGR</sequence>
<dbReference type="Gene3D" id="3.40.50.300">
    <property type="entry name" value="P-loop containing nucleotide triphosphate hydrolases"/>
    <property type="match status" value="1"/>
</dbReference>
<reference evidence="1 2" key="1">
    <citation type="journal article" date="2012" name="Stand. Genomic Sci.">
        <title>Complete genome sequence of the sulfur compounds oxidizing chemolithoautotroph Sulfuricurvum kujiense type strain (YK-1(T)).</title>
        <authorList>
            <person name="Han C."/>
            <person name="Kotsyurbenko O."/>
            <person name="Chertkov O."/>
            <person name="Held B."/>
            <person name="Lapidus A."/>
            <person name="Nolan M."/>
            <person name="Lucas S."/>
            <person name="Hammon N."/>
            <person name="Deshpande S."/>
            <person name="Cheng J.F."/>
            <person name="Tapia R."/>
            <person name="Goodwin L.A."/>
            <person name="Pitluck S."/>
            <person name="Liolios K."/>
            <person name="Pagani I."/>
            <person name="Ivanova N."/>
            <person name="Mavromatis K."/>
            <person name="Mikhailova N."/>
            <person name="Pati A."/>
            <person name="Chen A."/>
            <person name="Palaniappan K."/>
            <person name="Land M."/>
            <person name="Hauser L."/>
            <person name="Chang Y.J."/>
            <person name="Jeffries C.D."/>
            <person name="Brambilla E.M."/>
            <person name="Rohde M."/>
            <person name="Spring S."/>
            <person name="Sikorski J."/>
            <person name="Goker M."/>
            <person name="Woyke T."/>
            <person name="Bristow J."/>
            <person name="Eisen J.A."/>
            <person name="Markowitz V."/>
            <person name="Hugenholtz P."/>
            <person name="Kyrpides N.C."/>
            <person name="Klenk H.P."/>
            <person name="Detter J.C."/>
        </authorList>
    </citation>
    <scope>NUCLEOTIDE SEQUENCE [LARGE SCALE GENOMIC DNA]</scope>
    <source>
        <strain evidence="2">ATCC BAA-921 / DSM 16994 / JCM 11577 / YK-1</strain>
    </source>
</reference>
<protein>
    <submittedName>
        <fullName evidence="1">DNA polymerase III delta prime subunit HolB</fullName>
    </submittedName>
</protein>
<dbReference type="InterPro" id="IPR027417">
    <property type="entry name" value="P-loop_NTPase"/>
</dbReference>
<dbReference type="eggNOG" id="COG0470">
    <property type="taxonomic scope" value="Bacteria"/>
</dbReference>
<proteinExistence type="predicted"/>